<accession>A0A6P8HMG7</accession>
<dbReference type="InterPro" id="IPR036179">
    <property type="entry name" value="Ig-like_dom_sf"/>
</dbReference>
<evidence type="ECO:0000313" key="3">
    <source>
        <dbReference type="RefSeq" id="XP_031556203.1"/>
    </source>
</evidence>
<dbReference type="KEGG" id="aten:116292973"/>
<dbReference type="AlphaFoldDB" id="A0A6P8HMG7"/>
<dbReference type="InterPro" id="IPR013783">
    <property type="entry name" value="Ig-like_fold"/>
</dbReference>
<reference evidence="3" key="1">
    <citation type="submission" date="2025-08" db="UniProtKB">
        <authorList>
            <consortium name="RefSeq"/>
        </authorList>
    </citation>
    <scope>IDENTIFICATION</scope>
    <source>
        <tissue evidence="3">Tentacle</tissue>
    </source>
</reference>
<keyword evidence="2" id="KW-1185">Reference proteome</keyword>
<dbReference type="Gene3D" id="2.60.40.10">
    <property type="entry name" value="Immunoglobulins"/>
    <property type="match status" value="1"/>
</dbReference>
<proteinExistence type="predicted"/>
<organism evidence="2 3">
    <name type="scientific">Actinia tenebrosa</name>
    <name type="common">Australian red waratah sea anemone</name>
    <dbReference type="NCBI Taxonomy" id="6105"/>
    <lineage>
        <taxon>Eukaryota</taxon>
        <taxon>Metazoa</taxon>
        <taxon>Cnidaria</taxon>
        <taxon>Anthozoa</taxon>
        <taxon>Hexacorallia</taxon>
        <taxon>Actiniaria</taxon>
        <taxon>Actiniidae</taxon>
        <taxon>Actinia</taxon>
    </lineage>
</organism>
<dbReference type="RefSeq" id="XP_031556203.1">
    <property type="nucleotide sequence ID" value="XM_031700343.1"/>
</dbReference>
<feature type="signal peptide" evidence="1">
    <location>
        <begin position="1"/>
        <end position="26"/>
    </location>
</feature>
<keyword evidence="1" id="KW-0732">Signal</keyword>
<sequence>MAFWNVFEWFLLLFLVSQIPLQGVAAGRYRRQWLVPSYAGSSIELQCTFQNPKQTVTLWHFAGMNFMRRIKPNGVTVEQYGQRFVLHSITRVNNGMYMCREGNARVPLGQVYVMPAAIKDSSYPTIPTKRVVVTGSETSKDLTCTAKGQLISSVFWYKGKWYKRQNH</sequence>
<dbReference type="Proteomes" id="UP000515163">
    <property type="component" value="Unplaced"/>
</dbReference>
<evidence type="ECO:0000313" key="2">
    <source>
        <dbReference type="Proteomes" id="UP000515163"/>
    </source>
</evidence>
<name>A0A6P8HMG7_ACTTE</name>
<dbReference type="InParanoid" id="A0A6P8HMG7"/>
<dbReference type="SUPFAM" id="SSF48726">
    <property type="entry name" value="Immunoglobulin"/>
    <property type="match status" value="1"/>
</dbReference>
<feature type="chain" id="PRO_5027643191" evidence="1">
    <location>
        <begin position="27"/>
        <end position="167"/>
    </location>
</feature>
<dbReference type="GeneID" id="116292973"/>
<gene>
    <name evidence="3" type="primary">LOC116292973</name>
</gene>
<protein>
    <submittedName>
        <fullName evidence="3">Uncharacterized protein LOC116292973</fullName>
    </submittedName>
</protein>
<evidence type="ECO:0000256" key="1">
    <source>
        <dbReference type="SAM" id="SignalP"/>
    </source>
</evidence>